<protein>
    <submittedName>
        <fullName evidence="1">Hydroxyneurosporene synthase</fullName>
    </submittedName>
</protein>
<dbReference type="AlphaFoldDB" id="A0A1G7B3S6"/>
<evidence type="ECO:0000313" key="1">
    <source>
        <dbReference type="EMBL" id="SDE20885.1"/>
    </source>
</evidence>
<dbReference type="OrthoDB" id="5491608at2"/>
<accession>A0A1G7B3S6</accession>
<evidence type="ECO:0000313" key="2">
    <source>
        <dbReference type="Proteomes" id="UP000198922"/>
    </source>
</evidence>
<reference evidence="2" key="1">
    <citation type="submission" date="2016-10" db="EMBL/GenBank/DDBJ databases">
        <authorList>
            <person name="Varghese N."/>
            <person name="Submissions S."/>
        </authorList>
    </citation>
    <scope>NUCLEOTIDE SEQUENCE [LARGE SCALE GENOMIC DNA]</scope>
    <source>
        <strain evidence="2">DSM 21424</strain>
    </source>
</reference>
<dbReference type="SUPFAM" id="SSF159245">
    <property type="entry name" value="AttH-like"/>
    <property type="match status" value="1"/>
</dbReference>
<proteinExistence type="predicted"/>
<sequence length="291" mass="31864">MSDDGGRAVSAIGFIGSVFSPWYGWSGRGDPENHVCLNVATYGPGGRFCMTDRGRSALRRGRDALEIGPSRMRWSGGRLVVEVDEVAAPPQIGRLRGRILLEPAAVTGIEMVLDGEGAHVWRPFAPAARVVVELGDGNTWRGHGYLDSNFGTRPLETDFSHWSWARFPVPGGAVAYYEALGRDGQRRGAAIRFTDGAAQEMAMPDPAPLPRTLWGLRRSIPAAPGVTPRQHLSMLDSPFYCRAAVASRIDGAERIGVHETLDLNRFRAPWLKPMLAMRVPRRARWPRAGTA</sequence>
<dbReference type="Proteomes" id="UP000198922">
    <property type="component" value="Unassembled WGS sequence"/>
</dbReference>
<dbReference type="NCBIfam" id="NF045922">
    <property type="entry name" value="CarotHydtaseCrtCRhod"/>
    <property type="match status" value="1"/>
</dbReference>
<gene>
    <name evidence="1" type="ORF">SAMN04488567_1205</name>
</gene>
<keyword evidence="2" id="KW-1185">Reference proteome</keyword>
<dbReference type="STRING" id="521013.SAMN04488567_1205"/>
<dbReference type="EMBL" id="FNAT01000001">
    <property type="protein sequence ID" value="SDE20885.1"/>
    <property type="molecule type" value="Genomic_DNA"/>
</dbReference>
<organism evidence="1 2">
    <name type="scientific">Limimaricola pyoseonensis</name>
    <dbReference type="NCBI Taxonomy" id="521013"/>
    <lineage>
        <taxon>Bacteria</taxon>
        <taxon>Pseudomonadati</taxon>
        <taxon>Pseudomonadota</taxon>
        <taxon>Alphaproteobacteria</taxon>
        <taxon>Rhodobacterales</taxon>
        <taxon>Paracoccaceae</taxon>
        <taxon>Limimaricola</taxon>
    </lineage>
</organism>
<dbReference type="CDD" id="cd21471">
    <property type="entry name" value="CrtC-like"/>
    <property type="match status" value="1"/>
</dbReference>
<name>A0A1G7B3S6_9RHOB</name>